<keyword evidence="3" id="KW-1185">Reference proteome</keyword>
<dbReference type="EMBL" id="JBHTAX010000001">
    <property type="protein sequence ID" value="MFC7190202.1"/>
    <property type="molecule type" value="Genomic_DNA"/>
</dbReference>
<protein>
    <submittedName>
        <fullName evidence="2">SCP2 sterol-binding domain-containing protein</fullName>
    </submittedName>
</protein>
<dbReference type="InterPro" id="IPR003033">
    <property type="entry name" value="SCP2_sterol-bd_dom"/>
</dbReference>
<accession>A0ABD5YQL2</accession>
<evidence type="ECO:0000313" key="2">
    <source>
        <dbReference type="EMBL" id="MFC7190202.1"/>
    </source>
</evidence>
<dbReference type="RefSeq" id="WP_264556189.1">
    <property type="nucleotide sequence ID" value="NZ_CP109979.1"/>
</dbReference>
<sequence>MSTQEYTIEQYFPTEPWLETYGQRLDQSDRLSDTGSGWGVGWEGGMVFQITNVPLGDRTIADLPEELVDSVEASLDSLSDDELERIISAAPEDVQADITDRSGSLREQARVEIMETSLDESSDRMWSELEAEIPELLLELIEQTEEYIIDGSVVYSYLDLHDGGCQNVDILTSLDEREHGFVISGEYSQWKKLVSGEANVINQIMGGKMEVDGDMQKILQYSDAAVTMTEVSAETDARFLF</sequence>
<dbReference type="GeneID" id="76199789"/>
<evidence type="ECO:0000313" key="3">
    <source>
        <dbReference type="Proteomes" id="UP001596417"/>
    </source>
</evidence>
<dbReference type="InterPro" id="IPR036527">
    <property type="entry name" value="SCP2_sterol-bd_dom_sf"/>
</dbReference>
<dbReference type="Gene3D" id="3.30.1050.10">
    <property type="entry name" value="SCP2 sterol-binding domain"/>
    <property type="match status" value="1"/>
</dbReference>
<feature type="domain" description="SCP2" evidence="1">
    <location>
        <begin position="147"/>
        <end position="223"/>
    </location>
</feature>
<evidence type="ECO:0000259" key="1">
    <source>
        <dbReference type="Pfam" id="PF02036"/>
    </source>
</evidence>
<dbReference type="SUPFAM" id="SSF55718">
    <property type="entry name" value="SCP-like"/>
    <property type="match status" value="1"/>
</dbReference>
<organism evidence="2 3">
    <name type="scientific">Halocatena marina</name>
    <dbReference type="NCBI Taxonomy" id="2934937"/>
    <lineage>
        <taxon>Archaea</taxon>
        <taxon>Methanobacteriati</taxon>
        <taxon>Methanobacteriota</taxon>
        <taxon>Stenosarchaea group</taxon>
        <taxon>Halobacteria</taxon>
        <taxon>Halobacteriales</taxon>
        <taxon>Natronomonadaceae</taxon>
        <taxon>Halocatena</taxon>
    </lineage>
</organism>
<proteinExistence type="predicted"/>
<dbReference type="Proteomes" id="UP001596417">
    <property type="component" value="Unassembled WGS sequence"/>
</dbReference>
<dbReference type="Pfam" id="PF02036">
    <property type="entry name" value="SCP2"/>
    <property type="match status" value="1"/>
</dbReference>
<reference evidence="2 3" key="1">
    <citation type="journal article" date="2019" name="Int. J. Syst. Evol. Microbiol.">
        <title>The Global Catalogue of Microorganisms (GCM) 10K type strain sequencing project: providing services to taxonomists for standard genome sequencing and annotation.</title>
        <authorList>
            <consortium name="The Broad Institute Genomics Platform"/>
            <consortium name="The Broad Institute Genome Sequencing Center for Infectious Disease"/>
            <person name="Wu L."/>
            <person name="Ma J."/>
        </authorList>
    </citation>
    <scope>NUCLEOTIDE SEQUENCE [LARGE SCALE GENOMIC DNA]</scope>
    <source>
        <strain evidence="2 3">RDMS1</strain>
    </source>
</reference>
<name>A0ABD5YQL2_9EURY</name>
<gene>
    <name evidence="2" type="ORF">ACFQL7_10285</name>
</gene>
<dbReference type="AlphaFoldDB" id="A0ABD5YQL2"/>
<comment type="caution">
    <text evidence="2">The sequence shown here is derived from an EMBL/GenBank/DDBJ whole genome shotgun (WGS) entry which is preliminary data.</text>
</comment>